<proteinExistence type="predicted"/>
<dbReference type="AlphaFoldDB" id="A0A9W7I9U7"/>
<reference evidence="1" key="1">
    <citation type="submission" date="2023-05" db="EMBL/GenBank/DDBJ databases">
        <title>Genome and transcriptome analyses reveal genes involved in the formation of fine ridges on petal epidermal cells in Hibiscus trionum.</title>
        <authorList>
            <person name="Koshimizu S."/>
            <person name="Masuda S."/>
            <person name="Ishii T."/>
            <person name="Shirasu K."/>
            <person name="Hoshino A."/>
            <person name="Arita M."/>
        </authorList>
    </citation>
    <scope>NUCLEOTIDE SEQUENCE</scope>
    <source>
        <strain evidence="1">Hamamatsu line</strain>
    </source>
</reference>
<evidence type="ECO:0000313" key="1">
    <source>
        <dbReference type="EMBL" id="GMI92079.1"/>
    </source>
</evidence>
<dbReference type="Proteomes" id="UP001165190">
    <property type="component" value="Unassembled WGS sequence"/>
</dbReference>
<protein>
    <submittedName>
        <fullName evidence="1">Uncharacterized protein</fullName>
    </submittedName>
</protein>
<dbReference type="EMBL" id="BSYR01000024">
    <property type="protein sequence ID" value="GMI92079.1"/>
    <property type="molecule type" value="Genomic_DNA"/>
</dbReference>
<sequence>MPTFESPKLSALNPIFILLFKGILDGSPIIEVHSLCHIITHFFQSYPHFTRIILHGMSQNYVRQAIL</sequence>
<keyword evidence="2" id="KW-1185">Reference proteome</keyword>
<comment type="caution">
    <text evidence="1">The sequence shown here is derived from an EMBL/GenBank/DDBJ whole genome shotgun (WGS) entry which is preliminary data.</text>
</comment>
<organism evidence="1 2">
    <name type="scientific">Hibiscus trionum</name>
    <name type="common">Flower of an hour</name>
    <dbReference type="NCBI Taxonomy" id="183268"/>
    <lineage>
        <taxon>Eukaryota</taxon>
        <taxon>Viridiplantae</taxon>
        <taxon>Streptophyta</taxon>
        <taxon>Embryophyta</taxon>
        <taxon>Tracheophyta</taxon>
        <taxon>Spermatophyta</taxon>
        <taxon>Magnoliopsida</taxon>
        <taxon>eudicotyledons</taxon>
        <taxon>Gunneridae</taxon>
        <taxon>Pentapetalae</taxon>
        <taxon>rosids</taxon>
        <taxon>malvids</taxon>
        <taxon>Malvales</taxon>
        <taxon>Malvaceae</taxon>
        <taxon>Malvoideae</taxon>
        <taxon>Hibiscus</taxon>
    </lineage>
</organism>
<name>A0A9W7I9U7_HIBTR</name>
<gene>
    <name evidence="1" type="ORF">HRI_002877200</name>
</gene>
<evidence type="ECO:0000313" key="2">
    <source>
        <dbReference type="Proteomes" id="UP001165190"/>
    </source>
</evidence>
<accession>A0A9W7I9U7</accession>